<dbReference type="AlphaFoldDB" id="A0A377D827"/>
<dbReference type="InterPro" id="IPR011256">
    <property type="entry name" value="Reg_factor_effector_dom_sf"/>
</dbReference>
<dbReference type="PANTHER" id="PTHR40055:SF1">
    <property type="entry name" value="TRANSCRIPTIONAL REGULATOR YGIV-RELATED"/>
    <property type="match status" value="1"/>
</dbReference>
<dbReference type="SUPFAM" id="SSF55136">
    <property type="entry name" value="Probable bacterial effector-binding domain"/>
    <property type="match status" value="1"/>
</dbReference>
<proteinExistence type="predicted"/>
<dbReference type="InterPro" id="IPR029442">
    <property type="entry name" value="GyrI-like"/>
</dbReference>
<dbReference type="Proteomes" id="UP000254174">
    <property type="component" value="Unassembled WGS sequence"/>
</dbReference>
<evidence type="ECO:0000313" key="2">
    <source>
        <dbReference type="EMBL" id="STM17224.1"/>
    </source>
</evidence>
<dbReference type="Gene3D" id="3.20.80.10">
    <property type="entry name" value="Regulatory factor, effector binding domain"/>
    <property type="match status" value="1"/>
</dbReference>
<reference evidence="2 3" key="1">
    <citation type="submission" date="2018-06" db="EMBL/GenBank/DDBJ databases">
        <authorList>
            <consortium name="Pathogen Informatics"/>
            <person name="Doyle S."/>
        </authorList>
    </citation>
    <scope>NUCLEOTIDE SEQUENCE [LARGE SCALE GENOMIC DNA]</scope>
    <source>
        <strain evidence="2 3">NCTC7922</strain>
    </source>
</reference>
<dbReference type="PANTHER" id="PTHR40055">
    <property type="entry name" value="TRANSCRIPTIONAL REGULATOR YGIV-RELATED"/>
    <property type="match status" value="1"/>
</dbReference>
<dbReference type="Pfam" id="PF06445">
    <property type="entry name" value="GyrI-like"/>
    <property type="match status" value="1"/>
</dbReference>
<organism evidence="2 3">
    <name type="scientific">Escherichia coli</name>
    <dbReference type="NCBI Taxonomy" id="562"/>
    <lineage>
        <taxon>Bacteria</taxon>
        <taxon>Pseudomonadati</taxon>
        <taxon>Pseudomonadota</taxon>
        <taxon>Gammaproteobacteria</taxon>
        <taxon>Enterobacterales</taxon>
        <taxon>Enterobacteriaceae</taxon>
        <taxon>Escherichia</taxon>
    </lineage>
</organism>
<accession>A0A377D827</accession>
<gene>
    <name evidence="2" type="ORF">NCTC7922_03671</name>
</gene>
<feature type="domain" description="GyrI-like small molecule binding" evidence="1">
    <location>
        <begin position="18"/>
        <end position="68"/>
    </location>
</feature>
<dbReference type="EMBL" id="UGFC01000006">
    <property type="protein sequence ID" value="STM17224.1"/>
    <property type="molecule type" value="Genomic_DNA"/>
</dbReference>
<evidence type="ECO:0000313" key="3">
    <source>
        <dbReference type="Proteomes" id="UP000254174"/>
    </source>
</evidence>
<dbReference type="InterPro" id="IPR050908">
    <property type="entry name" value="SmbC-like"/>
</dbReference>
<evidence type="ECO:0000259" key="1">
    <source>
        <dbReference type="Pfam" id="PF06445"/>
    </source>
</evidence>
<protein>
    <submittedName>
        <fullName evidence="2">Putative regulatory protein</fullName>
    </submittedName>
</protein>
<name>A0A377D827_ECOLX</name>
<sequence>MVNLPVDVMLWPACCELDDISHTIWGIIRHWLPASGEKMRKAPILFHYTNLAEGMTEQRLETDVYVPLA</sequence>